<proteinExistence type="predicted"/>
<dbReference type="STRING" id="1123291.SAMN04490355_100331"/>
<dbReference type="PANTHER" id="PTHR31609">
    <property type="entry name" value="YDJC DEACETYLASE FAMILY MEMBER"/>
    <property type="match status" value="1"/>
</dbReference>
<keyword evidence="3" id="KW-0378">Hydrolase</keyword>
<dbReference type="EMBL" id="FOTS01000003">
    <property type="protein sequence ID" value="SFL38432.1"/>
    <property type="molecule type" value="Genomic_DNA"/>
</dbReference>
<reference evidence="7" key="1">
    <citation type="submission" date="2016-10" db="EMBL/GenBank/DDBJ databases">
        <authorList>
            <person name="Varghese N."/>
            <person name="Submissions S."/>
        </authorList>
    </citation>
    <scope>NUCLEOTIDE SEQUENCE [LARGE SCALE GENOMIC DNA]</scope>
    <source>
        <strain evidence="7">DSM 13327</strain>
    </source>
</reference>
<evidence type="ECO:0000313" key="7">
    <source>
        <dbReference type="Proteomes" id="UP000199520"/>
    </source>
</evidence>
<dbReference type="Proteomes" id="UP000199520">
    <property type="component" value="Unassembled WGS sequence"/>
</dbReference>
<dbReference type="GO" id="GO:0019213">
    <property type="term" value="F:deacetylase activity"/>
    <property type="evidence" value="ECO:0007669"/>
    <property type="project" value="TreeGrafter"/>
</dbReference>
<keyword evidence="4" id="KW-0460">Magnesium</keyword>
<evidence type="ECO:0000256" key="2">
    <source>
        <dbReference type="ARBA" id="ARBA00022723"/>
    </source>
</evidence>
<dbReference type="CDD" id="cd10808">
    <property type="entry name" value="YdjC"/>
    <property type="match status" value="1"/>
</dbReference>
<evidence type="ECO:0000256" key="3">
    <source>
        <dbReference type="ARBA" id="ARBA00022801"/>
    </source>
</evidence>
<keyword evidence="2" id="KW-0479">Metal-binding</keyword>
<sequence>MQQLIINADDFGINEMVNLGIIQGYLNGIITSTTIMPSGNAFDHAIMLASANKELGVGIHLTLVGETSLCDPQKIPSLVNNEGCLSLHYTEFLRRYCLGKIKLNDIHKELTAQVKKVVDCGIAITHLDSHQHMHIVPGIIDIIIEIAKHFGIKKIRIPAEPYLFLGGYPFETARVIARCGLTFLAEIARCKIQKHRFAAPEHFFGMLAGGNMQEEYLLRILSSLPEGTSEIMIHPGTNDSILQKTYNWNYHWQAELNAVTSPMISQHIIDHHIQLISFRELEHD</sequence>
<keyword evidence="7" id="KW-1185">Reference proteome</keyword>
<dbReference type="InterPro" id="IPR006879">
    <property type="entry name" value="YdjC-like"/>
</dbReference>
<dbReference type="OrthoDB" id="9774177at2"/>
<name>A0A1I4H7Z7_9FIRM</name>
<evidence type="ECO:0000256" key="5">
    <source>
        <dbReference type="ARBA" id="ARBA00023277"/>
    </source>
</evidence>
<dbReference type="Pfam" id="PF04794">
    <property type="entry name" value="YdjC"/>
    <property type="match status" value="1"/>
</dbReference>
<evidence type="ECO:0000313" key="6">
    <source>
        <dbReference type="EMBL" id="SFL38432.1"/>
    </source>
</evidence>
<dbReference type="InterPro" id="IPR011330">
    <property type="entry name" value="Glyco_hydro/deAcase_b/a-brl"/>
</dbReference>
<evidence type="ECO:0000256" key="4">
    <source>
        <dbReference type="ARBA" id="ARBA00022842"/>
    </source>
</evidence>
<dbReference type="GO" id="GO:0016787">
    <property type="term" value="F:hydrolase activity"/>
    <property type="evidence" value="ECO:0007669"/>
    <property type="project" value="UniProtKB-KW"/>
</dbReference>
<dbReference type="RefSeq" id="WP_090932432.1">
    <property type="nucleotide sequence ID" value="NZ_FOTS01000003.1"/>
</dbReference>
<dbReference type="GO" id="GO:0005975">
    <property type="term" value="P:carbohydrate metabolic process"/>
    <property type="evidence" value="ECO:0007669"/>
    <property type="project" value="InterPro"/>
</dbReference>
<dbReference type="GO" id="GO:0046872">
    <property type="term" value="F:metal ion binding"/>
    <property type="evidence" value="ECO:0007669"/>
    <property type="project" value="UniProtKB-KW"/>
</dbReference>
<keyword evidence="5" id="KW-0119">Carbohydrate metabolism</keyword>
<dbReference type="AlphaFoldDB" id="A0A1I4H7Z7"/>
<gene>
    <name evidence="6" type="ORF">SAMN04490355_100331</name>
</gene>
<dbReference type="PANTHER" id="PTHR31609:SF1">
    <property type="entry name" value="CARBOHYDRATE DEACETYLASE"/>
    <property type="match status" value="1"/>
</dbReference>
<comment type="cofactor">
    <cofactor evidence="1">
        <name>Mg(2+)</name>
        <dbReference type="ChEBI" id="CHEBI:18420"/>
    </cofactor>
</comment>
<dbReference type="Gene3D" id="3.20.20.370">
    <property type="entry name" value="Glycoside hydrolase/deacetylase"/>
    <property type="match status" value="1"/>
</dbReference>
<dbReference type="SUPFAM" id="SSF88713">
    <property type="entry name" value="Glycoside hydrolase/deacetylase"/>
    <property type="match status" value="1"/>
</dbReference>
<evidence type="ECO:0000256" key="1">
    <source>
        <dbReference type="ARBA" id="ARBA00001946"/>
    </source>
</evidence>
<organism evidence="6 7">
    <name type="scientific">Pelosinus propionicus DSM 13327</name>
    <dbReference type="NCBI Taxonomy" id="1123291"/>
    <lineage>
        <taxon>Bacteria</taxon>
        <taxon>Bacillati</taxon>
        <taxon>Bacillota</taxon>
        <taxon>Negativicutes</taxon>
        <taxon>Selenomonadales</taxon>
        <taxon>Sporomusaceae</taxon>
        <taxon>Pelosinus</taxon>
    </lineage>
</organism>
<protein>
    <submittedName>
        <fullName evidence="6">Hopanoid biosynthesis associated protein HpnK</fullName>
    </submittedName>
</protein>
<accession>A0A1I4H7Z7</accession>